<proteinExistence type="predicted"/>
<protein>
    <submittedName>
        <fullName evidence="1">Uncharacterized protein</fullName>
    </submittedName>
</protein>
<dbReference type="AlphaFoldDB" id="A0AAD5IMC0"/>
<dbReference type="EMBL" id="JAJSOW010000104">
    <property type="protein sequence ID" value="KAI9169884.1"/>
    <property type="molecule type" value="Genomic_DNA"/>
</dbReference>
<comment type="caution">
    <text evidence="1">The sequence shown here is derived from an EMBL/GenBank/DDBJ whole genome shotgun (WGS) entry which is preliminary data.</text>
</comment>
<reference evidence="1" key="1">
    <citation type="journal article" date="2022" name="Plant J.">
        <title>Strategies of tolerance reflected in two North American maple genomes.</title>
        <authorList>
            <person name="McEvoy S.L."/>
            <person name="Sezen U.U."/>
            <person name="Trouern-Trend A."/>
            <person name="McMahon S.M."/>
            <person name="Schaberg P.G."/>
            <person name="Yang J."/>
            <person name="Wegrzyn J.L."/>
            <person name="Swenson N.G."/>
        </authorList>
    </citation>
    <scope>NUCLEOTIDE SEQUENCE</scope>
    <source>
        <strain evidence="1">91603</strain>
    </source>
</reference>
<accession>A0AAD5IMC0</accession>
<evidence type="ECO:0000313" key="2">
    <source>
        <dbReference type="Proteomes" id="UP001064489"/>
    </source>
</evidence>
<sequence length="129" mass="14559">MLVLAGIAQYDPHRPPKTSFEVVETGELGWCHRGMPLVKILAWAFGLVEEGFRCCGTSLLRFGLARDSTSAFSTAHCQVPLSTISFFMFPRLQQAFCWGNTASSFMHVVVNSKLRLRWSRRGPLMRRGH</sequence>
<keyword evidence="2" id="KW-1185">Reference proteome</keyword>
<reference evidence="1" key="2">
    <citation type="submission" date="2023-02" db="EMBL/GenBank/DDBJ databases">
        <authorList>
            <person name="Swenson N.G."/>
            <person name="Wegrzyn J.L."/>
            <person name="Mcevoy S.L."/>
        </authorList>
    </citation>
    <scope>NUCLEOTIDE SEQUENCE</scope>
    <source>
        <strain evidence="1">91603</strain>
        <tissue evidence="1">Leaf</tissue>
    </source>
</reference>
<evidence type="ECO:0000313" key="1">
    <source>
        <dbReference type="EMBL" id="KAI9169884.1"/>
    </source>
</evidence>
<organism evidence="1 2">
    <name type="scientific">Acer negundo</name>
    <name type="common">Box elder</name>
    <dbReference type="NCBI Taxonomy" id="4023"/>
    <lineage>
        <taxon>Eukaryota</taxon>
        <taxon>Viridiplantae</taxon>
        <taxon>Streptophyta</taxon>
        <taxon>Embryophyta</taxon>
        <taxon>Tracheophyta</taxon>
        <taxon>Spermatophyta</taxon>
        <taxon>Magnoliopsida</taxon>
        <taxon>eudicotyledons</taxon>
        <taxon>Gunneridae</taxon>
        <taxon>Pentapetalae</taxon>
        <taxon>rosids</taxon>
        <taxon>malvids</taxon>
        <taxon>Sapindales</taxon>
        <taxon>Sapindaceae</taxon>
        <taxon>Hippocastanoideae</taxon>
        <taxon>Acereae</taxon>
        <taxon>Acer</taxon>
    </lineage>
</organism>
<name>A0AAD5IMC0_ACENE</name>
<gene>
    <name evidence="1" type="ORF">LWI28_019086</name>
</gene>
<dbReference type="Proteomes" id="UP001064489">
    <property type="component" value="Chromosome 7"/>
</dbReference>